<evidence type="ECO:0000256" key="2">
    <source>
        <dbReference type="SAM" id="SignalP"/>
    </source>
</evidence>
<dbReference type="EMBL" id="JAPDNT010000011">
    <property type="protein sequence ID" value="MCW3475751.1"/>
    <property type="molecule type" value="Genomic_DNA"/>
</dbReference>
<organism evidence="3 4">
    <name type="scientific">Limobrevibacterium gyesilva</name>
    <dbReference type="NCBI Taxonomy" id="2991712"/>
    <lineage>
        <taxon>Bacteria</taxon>
        <taxon>Pseudomonadati</taxon>
        <taxon>Pseudomonadota</taxon>
        <taxon>Alphaproteobacteria</taxon>
        <taxon>Acetobacterales</taxon>
        <taxon>Acetobacteraceae</taxon>
        <taxon>Limobrevibacterium</taxon>
    </lineage>
</organism>
<dbReference type="RefSeq" id="WP_264714475.1">
    <property type="nucleotide sequence ID" value="NZ_JAPDNT010000011.1"/>
</dbReference>
<feature type="region of interest" description="Disordered" evidence="1">
    <location>
        <begin position="104"/>
        <end position="124"/>
    </location>
</feature>
<evidence type="ECO:0000256" key="1">
    <source>
        <dbReference type="SAM" id="MobiDB-lite"/>
    </source>
</evidence>
<evidence type="ECO:0000313" key="3">
    <source>
        <dbReference type="EMBL" id="MCW3475751.1"/>
    </source>
</evidence>
<keyword evidence="2" id="KW-0732">Signal</keyword>
<gene>
    <name evidence="3" type="ORF">OL599_14310</name>
</gene>
<keyword evidence="4" id="KW-1185">Reference proteome</keyword>
<evidence type="ECO:0000313" key="4">
    <source>
        <dbReference type="Proteomes" id="UP001165679"/>
    </source>
</evidence>
<name>A0AA41YNG0_9PROT</name>
<accession>A0AA41YNG0</accession>
<reference evidence="3" key="2">
    <citation type="submission" date="2022-10" db="EMBL/GenBank/DDBJ databases">
        <authorList>
            <person name="Trinh H.N."/>
        </authorList>
    </citation>
    <scope>NUCLEOTIDE SEQUENCE</scope>
    <source>
        <strain evidence="3">RN2-1</strain>
    </source>
</reference>
<feature type="signal peptide" evidence="2">
    <location>
        <begin position="1"/>
        <end position="24"/>
    </location>
</feature>
<feature type="chain" id="PRO_5041437149" evidence="2">
    <location>
        <begin position="25"/>
        <end position="124"/>
    </location>
</feature>
<protein>
    <submittedName>
        <fullName evidence="3">YXWGXW repeat-containing protein</fullName>
    </submittedName>
</protein>
<sequence>MRALLRSLILAMLSLVALSGGAQAQPAGLYDPSIRPPPRPELVPPAPGRGYDWVPGYWSWNGYQYNWVHGRYRQHRPWSYRYVKGNFEGGGGLVTFVPGHFDAPPKPDPLVQPDPPINPRVLPR</sequence>
<dbReference type="Proteomes" id="UP001165679">
    <property type="component" value="Unassembled WGS sequence"/>
</dbReference>
<comment type="caution">
    <text evidence="3">The sequence shown here is derived from an EMBL/GenBank/DDBJ whole genome shotgun (WGS) entry which is preliminary data.</text>
</comment>
<dbReference type="AlphaFoldDB" id="A0AA41YNG0"/>
<feature type="compositionally biased region" description="Pro residues" evidence="1">
    <location>
        <begin position="104"/>
        <end position="118"/>
    </location>
</feature>
<reference evidence="3" key="1">
    <citation type="submission" date="2022-09" db="EMBL/GenBank/DDBJ databases">
        <title>Rhodovastum sp. nov. RN2-1 isolated from soil in Seongnam, South Korea.</title>
        <authorList>
            <person name="Le N.T."/>
        </authorList>
    </citation>
    <scope>NUCLEOTIDE SEQUENCE</scope>
    <source>
        <strain evidence="3">RN2-1</strain>
    </source>
</reference>
<proteinExistence type="predicted"/>